<evidence type="ECO:0000313" key="2">
    <source>
        <dbReference type="EMBL" id="SFP86774.1"/>
    </source>
</evidence>
<evidence type="ECO:0000313" key="3">
    <source>
        <dbReference type="Proteomes" id="UP000182692"/>
    </source>
</evidence>
<gene>
    <name evidence="2" type="ORF">SAMN03084138_03348</name>
</gene>
<keyword evidence="1" id="KW-0812">Transmembrane</keyword>
<dbReference type="AlphaFoldDB" id="A0A1I5TUP7"/>
<keyword evidence="1" id="KW-0472">Membrane</keyword>
<keyword evidence="1" id="KW-1133">Transmembrane helix</keyword>
<dbReference type="Pfam" id="PF11143">
    <property type="entry name" value="DUF2919"/>
    <property type="match status" value="1"/>
</dbReference>
<feature type="transmembrane region" description="Helical" evidence="1">
    <location>
        <begin position="122"/>
        <end position="141"/>
    </location>
</feature>
<dbReference type="STRING" id="1121869.SAMN03084138_03348"/>
<protein>
    <recommendedName>
        <fullName evidence="4">DUF2919 domain-containing protein</fullName>
    </recommendedName>
</protein>
<dbReference type="GeneID" id="35874425"/>
<dbReference type="Proteomes" id="UP000182692">
    <property type="component" value="Unassembled WGS sequence"/>
</dbReference>
<proteinExistence type="predicted"/>
<reference evidence="2 3" key="1">
    <citation type="submission" date="2016-10" db="EMBL/GenBank/DDBJ databases">
        <authorList>
            <person name="de Groot N.N."/>
        </authorList>
    </citation>
    <scope>NUCLEOTIDE SEQUENCE [LARGE SCALE GENOMIC DNA]</scope>
    <source>
        <strain evidence="2 3">DSM 15893</strain>
    </source>
</reference>
<feature type="transmembrane region" description="Helical" evidence="1">
    <location>
        <begin position="61"/>
        <end position="80"/>
    </location>
</feature>
<dbReference type="InterPro" id="IPR021318">
    <property type="entry name" value="DUF2919"/>
</dbReference>
<dbReference type="RefSeq" id="WP_017009014.1">
    <property type="nucleotide sequence ID" value="NZ_FOWR01000027.1"/>
</dbReference>
<feature type="transmembrane region" description="Helical" evidence="1">
    <location>
        <begin position="92"/>
        <end position="110"/>
    </location>
</feature>
<evidence type="ECO:0008006" key="4">
    <source>
        <dbReference type="Google" id="ProtNLM"/>
    </source>
</evidence>
<organism evidence="2 3">
    <name type="scientific">Enterovibrio norvegicus DSM 15893</name>
    <dbReference type="NCBI Taxonomy" id="1121869"/>
    <lineage>
        <taxon>Bacteria</taxon>
        <taxon>Pseudomonadati</taxon>
        <taxon>Pseudomonadota</taxon>
        <taxon>Gammaproteobacteria</taxon>
        <taxon>Vibrionales</taxon>
        <taxon>Vibrionaceae</taxon>
        <taxon>Enterovibrio</taxon>
    </lineage>
</organism>
<dbReference type="OrthoDB" id="6314776at2"/>
<dbReference type="EMBL" id="FOWR01000027">
    <property type="protein sequence ID" value="SFP86774.1"/>
    <property type="molecule type" value="Genomic_DNA"/>
</dbReference>
<sequence>MNTPLYQSPDYFDKHGNAKPALFFWLACIFLARAWIVFVIAGVSREQGADMLALIYPNHDALYMGLAVGFPSVALMLMAGNLHRYPRVIESVWHWGRAILLAAFSCDLVLQIKHLTVGHWRFHWSSAVTLLIALWLVIYLLRSRRIQFLFASPIYRETEREKK</sequence>
<feature type="transmembrane region" description="Helical" evidence="1">
    <location>
        <begin position="21"/>
        <end position="41"/>
    </location>
</feature>
<accession>A0A1I5TUP7</accession>
<name>A0A1I5TUP7_9GAMM</name>
<evidence type="ECO:0000256" key="1">
    <source>
        <dbReference type="SAM" id="Phobius"/>
    </source>
</evidence>